<accession>A0A8H4IKQ5</accession>
<feature type="region of interest" description="Disordered" evidence="1">
    <location>
        <begin position="1"/>
        <end position="36"/>
    </location>
</feature>
<protein>
    <submittedName>
        <fullName evidence="2">Uncharacterized protein</fullName>
    </submittedName>
</protein>
<evidence type="ECO:0000313" key="3">
    <source>
        <dbReference type="Proteomes" id="UP000572817"/>
    </source>
</evidence>
<keyword evidence="3" id="KW-1185">Reference proteome</keyword>
<dbReference type="Proteomes" id="UP000572817">
    <property type="component" value="Unassembled WGS sequence"/>
</dbReference>
<comment type="caution">
    <text evidence="2">The sequence shown here is derived from an EMBL/GenBank/DDBJ whole genome shotgun (WGS) entry which is preliminary data.</text>
</comment>
<dbReference type="AlphaFoldDB" id="A0A8H4IKQ5"/>
<proteinExistence type="predicted"/>
<feature type="compositionally biased region" description="Pro residues" evidence="1">
    <location>
        <begin position="10"/>
        <end position="32"/>
    </location>
</feature>
<dbReference type="EMBL" id="WWBZ02000082">
    <property type="protein sequence ID" value="KAF4300963.1"/>
    <property type="molecule type" value="Genomic_DNA"/>
</dbReference>
<evidence type="ECO:0000256" key="1">
    <source>
        <dbReference type="SAM" id="MobiDB-lite"/>
    </source>
</evidence>
<dbReference type="OrthoDB" id="2563633at2759"/>
<organism evidence="2 3">
    <name type="scientific">Botryosphaeria dothidea</name>
    <dbReference type="NCBI Taxonomy" id="55169"/>
    <lineage>
        <taxon>Eukaryota</taxon>
        <taxon>Fungi</taxon>
        <taxon>Dikarya</taxon>
        <taxon>Ascomycota</taxon>
        <taxon>Pezizomycotina</taxon>
        <taxon>Dothideomycetes</taxon>
        <taxon>Dothideomycetes incertae sedis</taxon>
        <taxon>Botryosphaeriales</taxon>
        <taxon>Botryosphaeriaceae</taxon>
        <taxon>Botryosphaeria</taxon>
    </lineage>
</organism>
<evidence type="ECO:0000313" key="2">
    <source>
        <dbReference type="EMBL" id="KAF4300963.1"/>
    </source>
</evidence>
<reference evidence="2" key="1">
    <citation type="submission" date="2020-04" db="EMBL/GenBank/DDBJ databases">
        <title>Genome Assembly and Annotation of Botryosphaeria dothidea sdau 11-99, a Latent Pathogen of Apple Fruit Ring Rot in China.</title>
        <authorList>
            <person name="Yu C."/>
            <person name="Diao Y."/>
            <person name="Lu Q."/>
            <person name="Zhao J."/>
            <person name="Cui S."/>
            <person name="Peng C."/>
            <person name="He B."/>
            <person name="Liu H."/>
        </authorList>
    </citation>
    <scope>NUCLEOTIDE SEQUENCE [LARGE SCALE GENOMIC DNA]</scope>
    <source>
        <strain evidence="2">Sdau11-99</strain>
    </source>
</reference>
<gene>
    <name evidence="2" type="ORF">GTA08_BOTSDO10936</name>
</gene>
<sequence length="173" mass="17963">MPSKTTNLPGSPPPRKPPPKTPSPPPPPPPLEIDPARPGTVVRVALAVEALFNVFLAHGMLSAPAATARGLFSPSTTTAPSSSSSSSSSADPLTPLLMQWIGVWTLATTVPLVLALPNGTGAVERREGAYAVLGAMEALWVPLLGWKVWSGEEGVDGERVMRMLVVPMGVCLG</sequence>
<name>A0A8H4IKQ5_9PEZI</name>